<dbReference type="InterPro" id="IPR027359">
    <property type="entry name" value="Volt_channel_dom_sf"/>
</dbReference>
<proteinExistence type="predicted"/>
<dbReference type="PANTHER" id="PTHR46726">
    <property type="entry name" value="TWO PORE CHANNEL 3"/>
    <property type="match status" value="1"/>
</dbReference>
<keyword evidence="2" id="KW-1185">Reference proteome</keyword>
<accession>A0ABP0LU54</accession>
<keyword evidence="1" id="KW-0406">Ion transport</keyword>
<sequence length="607" mass="67709">MSASEDTVLHHQERLPEVPLWAEPKVPPSPNPSSDGPERSSNFRFLATRAATATRNLVDRLKSKTNRPTRVKVIKDADELKKQLHRAINEGKKAYNVEDLYWKTGVMQKIARSSLFQNATLAMILGYALWLSYDTDANQASTLLAAEMQFQVMEHVFCAYFLVELTIRFFAFREKCQALCDGWFVFDLLLVLLGVAEAWVMTIVLLLSDSQGTFFSNSSSLRLIRLLRLSRVARIARLLRAAPELMIMVKGMIAAARSMLTTGVLVVAVLYVFGIAMRQATEGSQGGRLYFNTVWTSMLSLLLYATLLDSPSVVMGSLNWFGGALFLVVIALSAWLLLNMLIGVMCEVVSGVSQTERQAIAEAFVREKVQQIIQDRHGVRQIPSISRRVLIDMLHDRNATTLLNEAGVDVVGLVDVADYIFQSDHSEEVEKELTFEEFLNVIMSLRGSNAVTLKDIMDLRRTLHRNQTELRSVISELEERTPLASPLRPLPNRTLGGPAAETFSTIRPGNTLDGISTSLGTISLSRDTTPDGTSSRIFLPSSIAEEVHVPDPPAWQQKIRSILEHHEVIEARQALARKELQELLEMLPEALRAHGSEGHHAWGVPIV</sequence>
<comment type="caution">
    <text evidence="1">The sequence shown here is derived from an EMBL/GenBank/DDBJ whole genome shotgun (WGS) entry which is preliminary data.</text>
</comment>
<dbReference type="Gene3D" id="1.20.120.350">
    <property type="entry name" value="Voltage-gated potassium channels. Chain C"/>
    <property type="match status" value="1"/>
</dbReference>
<keyword evidence="1" id="KW-0813">Transport</keyword>
<dbReference type="EMBL" id="CAXAMM010017891">
    <property type="protein sequence ID" value="CAK9042276.1"/>
    <property type="molecule type" value="Genomic_DNA"/>
</dbReference>
<evidence type="ECO:0000313" key="1">
    <source>
        <dbReference type="EMBL" id="CAK9042276.1"/>
    </source>
</evidence>
<protein>
    <submittedName>
        <fullName evidence="1">Sodium channel protein type 11 subunit alpha (NaN) (Sensory neuron sodium channel 2) (Sodium channel protein type XI subunit alpha) (Voltage-gated sodium channel subunit alpha Nav1.9)</fullName>
    </submittedName>
</protein>
<evidence type="ECO:0000313" key="2">
    <source>
        <dbReference type="Proteomes" id="UP001642464"/>
    </source>
</evidence>
<dbReference type="GO" id="GO:0034220">
    <property type="term" value="P:monoatomic ion transmembrane transport"/>
    <property type="evidence" value="ECO:0007669"/>
    <property type="project" value="UniProtKB-KW"/>
</dbReference>
<dbReference type="InterPro" id="IPR005821">
    <property type="entry name" value="Ion_trans_dom"/>
</dbReference>
<dbReference type="SUPFAM" id="SSF81324">
    <property type="entry name" value="Voltage-gated potassium channels"/>
    <property type="match status" value="1"/>
</dbReference>
<dbReference type="Pfam" id="PF00520">
    <property type="entry name" value="Ion_trans"/>
    <property type="match status" value="1"/>
</dbReference>
<dbReference type="Proteomes" id="UP001642464">
    <property type="component" value="Unassembled WGS sequence"/>
</dbReference>
<dbReference type="PANTHER" id="PTHR46726:SF1">
    <property type="entry name" value="TWO-PORE CALCIUM CHANNEL 3"/>
    <property type="match status" value="1"/>
</dbReference>
<gene>
    <name evidence="1" type="ORF">SCF082_LOCUS24338</name>
</gene>
<organism evidence="1 2">
    <name type="scientific">Durusdinium trenchii</name>
    <dbReference type="NCBI Taxonomy" id="1381693"/>
    <lineage>
        <taxon>Eukaryota</taxon>
        <taxon>Sar</taxon>
        <taxon>Alveolata</taxon>
        <taxon>Dinophyceae</taxon>
        <taxon>Suessiales</taxon>
        <taxon>Symbiodiniaceae</taxon>
        <taxon>Durusdinium</taxon>
    </lineage>
</organism>
<dbReference type="Gene3D" id="1.10.287.70">
    <property type="match status" value="1"/>
</dbReference>
<name>A0ABP0LU54_9DINO</name>
<keyword evidence="1" id="KW-0407">Ion channel</keyword>
<reference evidence="1 2" key="1">
    <citation type="submission" date="2024-02" db="EMBL/GenBank/DDBJ databases">
        <authorList>
            <person name="Chen Y."/>
            <person name="Shah S."/>
            <person name="Dougan E. K."/>
            <person name="Thang M."/>
            <person name="Chan C."/>
        </authorList>
    </citation>
    <scope>NUCLEOTIDE SEQUENCE [LARGE SCALE GENOMIC DNA]</scope>
</reference>